<dbReference type="AlphaFoldDB" id="A0A5B9MP85"/>
<reference evidence="1 2" key="1">
    <citation type="submission" date="2019-02" db="EMBL/GenBank/DDBJ databases">
        <title>Planctomycetal bacteria perform biofilm scaping via a novel small molecule.</title>
        <authorList>
            <person name="Jeske O."/>
            <person name="Boedeker C."/>
            <person name="Wiegand S."/>
            <person name="Breitling P."/>
            <person name="Kallscheuer N."/>
            <person name="Jogler M."/>
            <person name="Rohde M."/>
            <person name="Petersen J."/>
            <person name="Medema M.H."/>
            <person name="Surup F."/>
            <person name="Jogler C."/>
        </authorList>
    </citation>
    <scope>NUCLEOTIDE SEQUENCE [LARGE SCALE GENOMIC DNA]</scope>
    <source>
        <strain evidence="1 2">Mal15</strain>
    </source>
</reference>
<evidence type="ECO:0000313" key="2">
    <source>
        <dbReference type="Proteomes" id="UP000321353"/>
    </source>
</evidence>
<protein>
    <submittedName>
        <fullName evidence="1">Uncharacterized protein</fullName>
    </submittedName>
</protein>
<keyword evidence="2" id="KW-1185">Reference proteome</keyword>
<proteinExistence type="predicted"/>
<dbReference type="EMBL" id="CP036264">
    <property type="protein sequence ID" value="QEG01535.1"/>
    <property type="molecule type" value="Genomic_DNA"/>
</dbReference>
<sequence length="81" mass="9204">MASKPKVRPVHEVRLGRIKAAIWENETQNGTRHNVTVTRIYKDGEQWKDSTSFGRDDLPLVAKVADQAHSWIFEQATNSGE</sequence>
<dbReference type="RefSeq" id="WP_147870603.1">
    <property type="nucleotide sequence ID" value="NZ_CP036264.1"/>
</dbReference>
<gene>
    <name evidence="1" type="ORF">Mal15_56120</name>
</gene>
<evidence type="ECO:0000313" key="1">
    <source>
        <dbReference type="EMBL" id="QEG01535.1"/>
    </source>
</evidence>
<organism evidence="1 2">
    <name type="scientific">Stieleria maiorica</name>
    <dbReference type="NCBI Taxonomy" id="2795974"/>
    <lineage>
        <taxon>Bacteria</taxon>
        <taxon>Pseudomonadati</taxon>
        <taxon>Planctomycetota</taxon>
        <taxon>Planctomycetia</taxon>
        <taxon>Pirellulales</taxon>
        <taxon>Pirellulaceae</taxon>
        <taxon>Stieleria</taxon>
    </lineage>
</organism>
<dbReference type="KEGG" id="smam:Mal15_56120"/>
<accession>A0A5B9MP85</accession>
<dbReference type="Proteomes" id="UP000321353">
    <property type="component" value="Chromosome"/>
</dbReference>
<name>A0A5B9MP85_9BACT</name>